<sequence>MSQVEETAPQSLAELARKHGLRPAIARPRFPVYLRQLWQRRHFVLTYATSRNVSKYSGSALGQLWQVITPLLNAAIYYVMFGLILGGSRNIENYTAFLLTGMFVFTYTQRTVSAGARSISGNLSLIRALHFPRASLPLAYTIQELQQLVISMGVLLIIVLITGEPVTWFWLMIPVVLVLQTLFNIGAGLVLARVGAQLRDLNQLLPFIMRTWLYASGVFFAIHDKVVNTAGLPDWVATAMYLNPAASYIEWMRDILIGNHNPPQAVWLSCLVWAVVALVAGFWYFWHAEDRYGRG</sequence>
<evidence type="ECO:0000256" key="1">
    <source>
        <dbReference type="ARBA" id="ARBA00004429"/>
    </source>
</evidence>
<protein>
    <recommendedName>
        <fullName evidence="10">Transport permease protein</fullName>
    </recommendedName>
</protein>
<organism evidence="12 13">
    <name type="scientific">Nonomuraea aridisoli</name>
    <dbReference type="NCBI Taxonomy" id="2070368"/>
    <lineage>
        <taxon>Bacteria</taxon>
        <taxon>Bacillati</taxon>
        <taxon>Actinomycetota</taxon>
        <taxon>Actinomycetes</taxon>
        <taxon>Streptosporangiales</taxon>
        <taxon>Streptosporangiaceae</taxon>
        <taxon>Nonomuraea</taxon>
    </lineage>
</organism>
<evidence type="ECO:0000256" key="6">
    <source>
        <dbReference type="ARBA" id="ARBA00022692"/>
    </source>
</evidence>
<feature type="transmembrane region" description="Helical" evidence="10">
    <location>
        <begin position="64"/>
        <end position="85"/>
    </location>
</feature>
<evidence type="ECO:0000256" key="7">
    <source>
        <dbReference type="ARBA" id="ARBA00022989"/>
    </source>
</evidence>
<keyword evidence="9" id="KW-0046">Antibiotic resistance</keyword>
<dbReference type="Proteomes" id="UP000249304">
    <property type="component" value="Unassembled WGS sequence"/>
</dbReference>
<dbReference type="PANTHER" id="PTHR30413">
    <property type="entry name" value="INNER MEMBRANE TRANSPORT PERMEASE"/>
    <property type="match status" value="1"/>
</dbReference>
<dbReference type="InterPro" id="IPR013525">
    <property type="entry name" value="ABC2_TM"/>
</dbReference>
<dbReference type="GO" id="GO:0043190">
    <property type="term" value="C:ATP-binding cassette (ABC) transporter complex"/>
    <property type="evidence" value="ECO:0007669"/>
    <property type="project" value="InterPro"/>
</dbReference>
<feature type="transmembrane region" description="Helical" evidence="10">
    <location>
        <begin position="168"/>
        <end position="192"/>
    </location>
</feature>
<comment type="caution">
    <text evidence="12">The sequence shown here is derived from an EMBL/GenBank/DDBJ whole genome shotgun (WGS) entry which is preliminary data.</text>
</comment>
<feature type="domain" description="ABC transmembrane type-2" evidence="11">
    <location>
        <begin position="61"/>
        <end position="288"/>
    </location>
</feature>
<accession>A0A2W2ENV2</accession>
<evidence type="ECO:0000256" key="8">
    <source>
        <dbReference type="ARBA" id="ARBA00023136"/>
    </source>
</evidence>
<keyword evidence="13" id="KW-1185">Reference proteome</keyword>
<dbReference type="AlphaFoldDB" id="A0A2W2ENV2"/>
<evidence type="ECO:0000313" key="13">
    <source>
        <dbReference type="Proteomes" id="UP000249304"/>
    </source>
</evidence>
<dbReference type="InterPro" id="IPR047817">
    <property type="entry name" value="ABC2_TM_bact-type"/>
</dbReference>
<evidence type="ECO:0000313" key="12">
    <source>
        <dbReference type="EMBL" id="PZG15260.1"/>
    </source>
</evidence>
<dbReference type="GO" id="GO:0015920">
    <property type="term" value="P:lipopolysaccharide transport"/>
    <property type="evidence" value="ECO:0007669"/>
    <property type="project" value="TreeGrafter"/>
</dbReference>
<dbReference type="GO" id="GO:0046677">
    <property type="term" value="P:response to antibiotic"/>
    <property type="evidence" value="ECO:0007669"/>
    <property type="project" value="UniProtKB-KW"/>
</dbReference>
<comment type="caution">
    <text evidence="10">Lacks conserved residue(s) required for the propagation of feature annotation.</text>
</comment>
<keyword evidence="7 10" id="KW-1133">Transmembrane helix</keyword>
<proteinExistence type="inferred from homology"/>
<reference evidence="12 13" key="1">
    <citation type="submission" date="2018-01" db="EMBL/GenBank/DDBJ databases">
        <title>Draft genome sequence of Nonomuraea sp. KC333.</title>
        <authorList>
            <person name="Sahin N."/>
            <person name="Saygin H."/>
            <person name="Ay H."/>
        </authorList>
    </citation>
    <scope>NUCLEOTIDE SEQUENCE [LARGE SCALE GENOMIC DNA]</scope>
    <source>
        <strain evidence="12 13">KC333</strain>
    </source>
</reference>
<evidence type="ECO:0000259" key="11">
    <source>
        <dbReference type="PROSITE" id="PS51012"/>
    </source>
</evidence>
<keyword evidence="6 10" id="KW-0812">Transmembrane</keyword>
<dbReference type="PANTHER" id="PTHR30413:SF8">
    <property type="entry name" value="TRANSPORT PERMEASE PROTEIN"/>
    <property type="match status" value="1"/>
</dbReference>
<dbReference type="OrthoDB" id="4186295at2"/>
<dbReference type="PRINTS" id="PR00164">
    <property type="entry name" value="ABC2TRNSPORT"/>
</dbReference>
<keyword evidence="3 10" id="KW-0813">Transport</keyword>
<keyword evidence="5" id="KW-0997">Cell inner membrane</keyword>
<dbReference type="GO" id="GO:0140359">
    <property type="term" value="F:ABC-type transporter activity"/>
    <property type="evidence" value="ECO:0007669"/>
    <property type="project" value="InterPro"/>
</dbReference>
<dbReference type="PIRSF" id="PIRSF006648">
    <property type="entry name" value="DrrB"/>
    <property type="match status" value="1"/>
</dbReference>
<evidence type="ECO:0000256" key="3">
    <source>
        <dbReference type="ARBA" id="ARBA00022448"/>
    </source>
</evidence>
<evidence type="ECO:0000256" key="2">
    <source>
        <dbReference type="ARBA" id="ARBA00007783"/>
    </source>
</evidence>
<evidence type="ECO:0000256" key="10">
    <source>
        <dbReference type="RuleBase" id="RU361157"/>
    </source>
</evidence>
<dbReference type="Pfam" id="PF01061">
    <property type="entry name" value="ABC2_membrane"/>
    <property type="match status" value="1"/>
</dbReference>
<evidence type="ECO:0000256" key="5">
    <source>
        <dbReference type="ARBA" id="ARBA00022519"/>
    </source>
</evidence>
<evidence type="ECO:0000256" key="4">
    <source>
        <dbReference type="ARBA" id="ARBA00022475"/>
    </source>
</evidence>
<comment type="similarity">
    <text evidence="2 10">Belongs to the ABC-2 integral membrane protein family.</text>
</comment>
<feature type="transmembrane region" description="Helical" evidence="10">
    <location>
        <begin position="145"/>
        <end position="162"/>
    </location>
</feature>
<evidence type="ECO:0000256" key="9">
    <source>
        <dbReference type="ARBA" id="ARBA00023251"/>
    </source>
</evidence>
<feature type="transmembrane region" description="Helical" evidence="10">
    <location>
        <begin position="204"/>
        <end position="222"/>
    </location>
</feature>
<dbReference type="RefSeq" id="WP_111181328.1">
    <property type="nucleotide sequence ID" value="NZ_POUD01000109.1"/>
</dbReference>
<comment type="subcellular location">
    <subcellularLocation>
        <location evidence="1">Cell inner membrane</location>
        <topology evidence="1">Multi-pass membrane protein</topology>
    </subcellularLocation>
    <subcellularLocation>
        <location evidence="10">Cell membrane</location>
        <topology evidence="10">Multi-pass membrane protein</topology>
    </subcellularLocation>
</comment>
<dbReference type="InterPro" id="IPR000412">
    <property type="entry name" value="ABC_2_transport"/>
</dbReference>
<dbReference type="PROSITE" id="PS51012">
    <property type="entry name" value="ABC_TM2"/>
    <property type="match status" value="1"/>
</dbReference>
<gene>
    <name evidence="12" type="ORF">C1J01_24500</name>
</gene>
<keyword evidence="8 10" id="KW-0472">Membrane</keyword>
<keyword evidence="4 10" id="KW-1003">Cell membrane</keyword>
<dbReference type="EMBL" id="POUD01000109">
    <property type="protein sequence ID" value="PZG15260.1"/>
    <property type="molecule type" value="Genomic_DNA"/>
</dbReference>
<feature type="transmembrane region" description="Helical" evidence="10">
    <location>
        <begin position="265"/>
        <end position="286"/>
    </location>
</feature>
<name>A0A2W2ENV2_9ACTN</name>